<keyword evidence="8 10" id="KW-1133">Transmembrane helix</keyword>
<evidence type="ECO:0000259" key="12">
    <source>
        <dbReference type="PROSITE" id="PS50846"/>
    </source>
</evidence>
<keyword evidence="5 10" id="KW-0547">Nucleotide-binding</keyword>
<dbReference type="PROSITE" id="PS01229">
    <property type="entry name" value="COF_2"/>
    <property type="match status" value="1"/>
</dbReference>
<dbReference type="InterPro" id="IPR051014">
    <property type="entry name" value="Cation_Transport_ATPase_IB"/>
</dbReference>
<dbReference type="PRINTS" id="PR00119">
    <property type="entry name" value="CATATPASE"/>
</dbReference>
<protein>
    <recommendedName>
        <fullName evidence="12">HMA domain-containing protein</fullName>
    </recommendedName>
</protein>
<comment type="subcellular location">
    <subcellularLocation>
        <location evidence="1">Membrane</location>
        <topology evidence="1">Multi-pass membrane protein</topology>
    </subcellularLocation>
</comment>
<dbReference type="PANTHER" id="PTHR48085:SF5">
    <property type="entry name" value="CADMIUM_ZINC-TRANSPORTING ATPASE HMA4-RELATED"/>
    <property type="match status" value="1"/>
</dbReference>
<gene>
    <name evidence="13" type="ORF">ACHAXA_011536</name>
</gene>
<dbReference type="CDD" id="cd00371">
    <property type="entry name" value="HMA"/>
    <property type="match status" value="1"/>
</dbReference>
<dbReference type="NCBIfam" id="TIGR01525">
    <property type="entry name" value="ATPase-IB_hvy"/>
    <property type="match status" value="1"/>
</dbReference>
<dbReference type="Gene3D" id="2.70.150.10">
    <property type="entry name" value="Calcium-transporting ATPase, cytoplasmic transduction domain A"/>
    <property type="match status" value="1"/>
</dbReference>
<evidence type="ECO:0000256" key="3">
    <source>
        <dbReference type="ARBA" id="ARBA00022692"/>
    </source>
</evidence>
<organism evidence="13 14">
    <name type="scientific">Cyclostephanos tholiformis</name>
    <dbReference type="NCBI Taxonomy" id="382380"/>
    <lineage>
        <taxon>Eukaryota</taxon>
        <taxon>Sar</taxon>
        <taxon>Stramenopiles</taxon>
        <taxon>Ochrophyta</taxon>
        <taxon>Bacillariophyta</taxon>
        <taxon>Coscinodiscophyceae</taxon>
        <taxon>Thalassiosirophycidae</taxon>
        <taxon>Stephanodiscales</taxon>
        <taxon>Stephanodiscaceae</taxon>
        <taxon>Cyclostephanos</taxon>
    </lineage>
</organism>
<evidence type="ECO:0000313" key="13">
    <source>
        <dbReference type="EMBL" id="KAL3817700.1"/>
    </source>
</evidence>
<evidence type="ECO:0000256" key="10">
    <source>
        <dbReference type="RuleBase" id="RU362081"/>
    </source>
</evidence>
<dbReference type="InterPro" id="IPR036412">
    <property type="entry name" value="HAD-like_sf"/>
</dbReference>
<proteinExistence type="inferred from homology"/>
<feature type="transmembrane region" description="Helical" evidence="10">
    <location>
        <begin position="512"/>
        <end position="530"/>
    </location>
</feature>
<dbReference type="InterPro" id="IPR023214">
    <property type="entry name" value="HAD_sf"/>
</dbReference>
<dbReference type="InterPro" id="IPR044492">
    <property type="entry name" value="P_typ_ATPase_HD_dom"/>
</dbReference>
<sequence>LHRGRGEEEYLGRSPFETTTTTGPREPVINLSKAVGGGCAISDKVSLKHCFPQNCAMHTKSKKAKLDVVQFNPSIMFCGECSSYAEPPPPPISDALFSIVDEESPDGTVLRSTASIHLRVYSVGGFSSDVEDSDAGSRRVDILKTILTDLDGVRNVSVTESHLSQKFAGVECATTVRNVDPTSCIVKIEYGPSADYLTRAAAITDNPQEPRDDGGESICQSIFTRLSEAGFDNAVELSTSASVPNFNNGNIHPVDNPFPISEPSASCRTRLRVHGICCTSEIPAIRAILKPLPGVRTLGINIATKVVFVDHDPLAISATLLMEALNDEKFGAELLTDGGLELMNGSASGGACYKISTSASPSLDNIFELPRSRFVESTFFIPGMINDKMESCPIRKILRQNFPKELRAFHLHAPSRSLKVEHDPELLSAGNILDVLVRGLNDDGWGNIEIVHDGSAEGLTLPVLINENRHNDEDILSENEQKLCRGLKITVILSGLFWVLSLLSFIGSSLAYLNYAGILSVLFGIPPIAMKAWMTVRRMRFDANCMMVAAAFGALALGEFDEAASISFIFAISEWLESRATSKARYALGEIISLRPEYANLVDRESGGIVIVPAANIPVGSIVSVRTGDKVPADGVVIEGMSSVDESSLTGEARMVEKQVSDLVSGGSINIGSQQLVVRTTCTVGDSTISRLIKLVEEAQANTSETEARPIYFPFNIVIRSMLTNRLIFFDPSSIDKLIDAFARKYTPVVLAISFLICTLPWFFGVETGRDWMMKGLIFIVIACPCALTMSTPVTYSAGLTAAAKRRIIIKGGAKLEALGNVQTILFDKTGTVTTGRFTLRSLDAVGDTKSRQELLELLAIMEAPSSHPLSACLVAAAKEEGIMSSQYTLTGHTILEGEGVTAYVDEERVYVGNERLFKRVDMYDISPEHIKLTRQWSDEGGTVGYIGIDGARGRSIVGIFCVKDTVRDEAHDVISSLLRAGIDITMLTGDGEGAAQAVGKEIGLPITSIHSQLLPEDKLKYIYGLKGSSANVHASISNKKKIILFIGDGVNDAPSLAAADVGVAMGDGAALAMDMSDVTLMDSNLSKLIFSMKLGAKVISTVKQNIAFSMLVNSIALVLTLFGRMTLLWAIVSDVGVMLLVTINGMKLLSERTINAIEETKQNKRTPSRRNGQHYILPSTSFDNDGLELV</sequence>
<keyword evidence="7" id="KW-1278">Translocase</keyword>
<dbReference type="InterPro" id="IPR059000">
    <property type="entry name" value="ATPase_P-type_domA"/>
</dbReference>
<dbReference type="InterPro" id="IPR008250">
    <property type="entry name" value="ATPase_P-typ_transduc_dom_A_sf"/>
</dbReference>
<feature type="domain" description="HMA" evidence="12">
    <location>
        <begin position="267"/>
        <end position="333"/>
    </location>
</feature>
<dbReference type="SFLD" id="SFLDG00002">
    <property type="entry name" value="C1.7:_P-type_atpase_like"/>
    <property type="match status" value="1"/>
</dbReference>
<keyword evidence="14" id="KW-1185">Reference proteome</keyword>
<name>A0ABD3RZQ6_9STRA</name>
<dbReference type="Pfam" id="PF00122">
    <property type="entry name" value="E1-E2_ATPase"/>
    <property type="match status" value="1"/>
</dbReference>
<dbReference type="PRINTS" id="PR00120">
    <property type="entry name" value="HATPASE"/>
</dbReference>
<dbReference type="SUPFAM" id="SSF55008">
    <property type="entry name" value="HMA, heavy metal-associated domain"/>
    <property type="match status" value="1"/>
</dbReference>
<evidence type="ECO:0000256" key="2">
    <source>
        <dbReference type="ARBA" id="ARBA00006024"/>
    </source>
</evidence>
<accession>A0ABD3RZQ6</accession>
<keyword evidence="9 10" id="KW-0472">Membrane</keyword>
<dbReference type="SUPFAM" id="SSF81653">
    <property type="entry name" value="Calcium ATPase, transduction domain A"/>
    <property type="match status" value="1"/>
</dbReference>
<keyword evidence="4 10" id="KW-0479">Metal-binding</keyword>
<evidence type="ECO:0000256" key="8">
    <source>
        <dbReference type="ARBA" id="ARBA00022989"/>
    </source>
</evidence>
<dbReference type="GO" id="GO:0005524">
    <property type="term" value="F:ATP binding"/>
    <property type="evidence" value="ECO:0007669"/>
    <property type="project" value="UniProtKB-UniRule"/>
</dbReference>
<dbReference type="InterPro" id="IPR036163">
    <property type="entry name" value="HMA_dom_sf"/>
</dbReference>
<evidence type="ECO:0000313" key="14">
    <source>
        <dbReference type="Proteomes" id="UP001530377"/>
    </source>
</evidence>
<dbReference type="InterPro" id="IPR027256">
    <property type="entry name" value="P-typ_ATPase_IB"/>
</dbReference>
<keyword evidence="3 10" id="KW-0812">Transmembrane</keyword>
<dbReference type="Gene3D" id="3.40.50.1000">
    <property type="entry name" value="HAD superfamily/HAD-like"/>
    <property type="match status" value="1"/>
</dbReference>
<dbReference type="SFLD" id="SFLDF00027">
    <property type="entry name" value="p-type_atpase"/>
    <property type="match status" value="1"/>
</dbReference>
<dbReference type="GO" id="GO:0046872">
    <property type="term" value="F:metal ion binding"/>
    <property type="evidence" value="ECO:0007669"/>
    <property type="project" value="UniProtKB-KW"/>
</dbReference>
<evidence type="ECO:0000256" key="9">
    <source>
        <dbReference type="ARBA" id="ARBA00023136"/>
    </source>
</evidence>
<dbReference type="InterPro" id="IPR006121">
    <property type="entry name" value="HMA_dom"/>
</dbReference>
<dbReference type="Gene3D" id="3.40.1110.10">
    <property type="entry name" value="Calcium-transporting ATPase, cytoplasmic domain N"/>
    <property type="match status" value="1"/>
</dbReference>
<dbReference type="SUPFAM" id="SSF56784">
    <property type="entry name" value="HAD-like"/>
    <property type="match status" value="1"/>
</dbReference>
<evidence type="ECO:0000256" key="4">
    <source>
        <dbReference type="ARBA" id="ARBA00022723"/>
    </source>
</evidence>
<comment type="caution">
    <text evidence="13">The sequence shown here is derived from an EMBL/GenBank/DDBJ whole genome shotgun (WGS) entry which is preliminary data.</text>
</comment>
<dbReference type="PROSITE" id="PS50846">
    <property type="entry name" value="HMA_2"/>
    <property type="match status" value="1"/>
</dbReference>
<feature type="transmembrane region" description="Helical" evidence="10">
    <location>
        <begin position="1107"/>
        <end position="1123"/>
    </location>
</feature>
<dbReference type="EMBL" id="JALLPB020000095">
    <property type="protein sequence ID" value="KAL3817700.1"/>
    <property type="molecule type" value="Genomic_DNA"/>
</dbReference>
<feature type="non-terminal residue" evidence="13">
    <location>
        <position position="1"/>
    </location>
</feature>
<dbReference type="FunFam" id="2.70.150.10:FF:000002">
    <property type="entry name" value="Copper-transporting ATPase 1, putative"/>
    <property type="match status" value="1"/>
</dbReference>
<dbReference type="PROSITE" id="PS00154">
    <property type="entry name" value="ATPASE_E1_E2"/>
    <property type="match status" value="1"/>
</dbReference>
<feature type="region of interest" description="Disordered" evidence="11">
    <location>
        <begin position="1"/>
        <end position="25"/>
    </location>
</feature>
<dbReference type="SFLD" id="SFLDS00003">
    <property type="entry name" value="Haloacid_Dehalogenase"/>
    <property type="match status" value="1"/>
</dbReference>
<feature type="compositionally biased region" description="Basic and acidic residues" evidence="11">
    <location>
        <begin position="1"/>
        <end position="11"/>
    </location>
</feature>
<feature type="transmembrane region" description="Helical" evidence="10">
    <location>
        <begin position="746"/>
        <end position="764"/>
    </location>
</feature>
<dbReference type="GO" id="GO:0016020">
    <property type="term" value="C:membrane"/>
    <property type="evidence" value="ECO:0007669"/>
    <property type="project" value="UniProtKB-SubCell"/>
</dbReference>
<evidence type="ECO:0000256" key="11">
    <source>
        <dbReference type="SAM" id="MobiDB-lite"/>
    </source>
</evidence>
<keyword evidence="6 10" id="KW-0067">ATP-binding</keyword>
<evidence type="ECO:0000256" key="5">
    <source>
        <dbReference type="ARBA" id="ARBA00022741"/>
    </source>
</evidence>
<dbReference type="InterPro" id="IPR001757">
    <property type="entry name" value="P_typ_ATPase"/>
</dbReference>
<dbReference type="SUPFAM" id="SSF81665">
    <property type="entry name" value="Calcium ATPase, transmembrane domain M"/>
    <property type="match status" value="1"/>
</dbReference>
<dbReference type="PANTHER" id="PTHR48085">
    <property type="entry name" value="CADMIUM/ZINC-TRANSPORTING ATPASE HMA2-RELATED"/>
    <property type="match status" value="1"/>
</dbReference>
<dbReference type="Gene3D" id="3.30.70.100">
    <property type="match status" value="1"/>
</dbReference>
<comment type="similarity">
    <text evidence="2 10">Belongs to the cation transport ATPase (P-type) (TC 3.A.3) family. Type IB subfamily.</text>
</comment>
<evidence type="ECO:0000256" key="6">
    <source>
        <dbReference type="ARBA" id="ARBA00022840"/>
    </source>
</evidence>
<dbReference type="InterPro" id="IPR023299">
    <property type="entry name" value="ATPase_P-typ_cyto_dom_N"/>
</dbReference>
<evidence type="ECO:0000256" key="1">
    <source>
        <dbReference type="ARBA" id="ARBA00004141"/>
    </source>
</evidence>
<feature type="transmembrane region" description="Helical" evidence="10">
    <location>
        <begin position="776"/>
        <end position="798"/>
    </location>
</feature>
<dbReference type="AlphaFoldDB" id="A0ABD3RZQ6"/>
<dbReference type="InterPro" id="IPR018303">
    <property type="entry name" value="ATPase_P-typ_P_site"/>
</dbReference>
<reference evidence="13 14" key="1">
    <citation type="submission" date="2024-10" db="EMBL/GenBank/DDBJ databases">
        <title>Updated reference genomes for cyclostephanoid diatoms.</title>
        <authorList>
            <person name="Roberts W.R."/>
            <person name="Alverson A.J."/>
        </authorList>
    </citation>
    <scope>NUCLEOTIDE SEQUENCE [LARGE SCALE GENOMIC DNA]</scope>
    <source>
        <strain evidence="13 14">AJA228-03</strain>
    </source>
</reference>
<dbReference type="NCBIfam" id="TIGR01494">
    <property type="entry name" value="ATPase_P-type"/>
    <property type="match status" value="1"/>
</dbReference>
<dbReference type="InterPro" id="IPR023298">
    <property type="entry name" value="ATPase_P-typ_TM_dom_sf"/>
</dbReference>
<evidence type="ECO:0000256" key="7">
    <source>
        <dbReference type="ARBA" id="ARBA00022967"/>
    </source>
</evidence>
<feature type="transmembrane region" description="Helical" evidence="10">
    <location>
        <begin position="486"/>
        <end position="506"/>
    </location>
</feature>
<dbReference type="Proteomes" id="UP001530377">
    <property type="component" value="Unassembled WGS sequence"/>
</dbReference>
<dbReference type="Pfam" id="PF00702">
    <property type="entry name" value="Hydrolase"/>
    <property type="match status" value="1"/>
</dbReference>